<reference evidence="4" key="1">
    <citation type="submission" date="2023-06" db="EMBL/GenBank/DDBJ databases">
        <authorList>
            <person name="Noh H."/>
        </authorList>
    </citation>
    <scope>NUCLEOTIDE SEQUENCE</scope>
    <source>
        <strain evidence="4">DUCC20226</strain>
    </source>
</reference>
<proteinExistence type="inferred from homology"/>
<dbReference type="InterPro" id="IPR029058">
    <property type="entry name" value="AB_hydrolase_fold"/>
</dbReference>
<dbReference type="Proteomes" id="UP001265746">
    <property type="component" value="Unassembled WGS sequence"/>
</dbReference>
<dbReference type="GO" id="GO:0008474">
    <property type="term" value="F:palmitoyl-(protein) hydrolase activity"/>
    <property type="evidence" value="ECO:0007669"/>
    <property type="project" value="TreeGrafter"/>
</dbReference>
<feature type="region of interest" description="Disordered" evidence="2">
    <location>
        <begin position="53"/>
        <end position="79"/>
    </location>
</feature>
<dbReference type="Pfam" id="PF02230">
    <property type="entry name" value="Abhydrolase_2"/>
    <property type="match status" value="2"/>
</dbReference>
<name>A0AAD9SAH8_PHOAM</name>
<comment type="caution">
    <text evidence="4">The sequence shown here is derived from an EMBL/GenBank/DDBJ whole genome shotgun (WGS) entry which is preliminary data.</text>
</comment>
<accession>A0AAD9SAH8</accession>
<dbReference type="GO" id="GO:0052689">
    <property type="term" value="F:carboxylic ester hydrolase activity"/>
    <property type="evidence" value="ECO:0007669"/>
    <property type="project" value="TreeGrafter"/>
</dbReference>
<evidence type="ECO:0000256" key="1">
    <source>
        <dbReference type="ARBA" id="ARBA00006499"/>
    </source>
</evidence>
<gene>
    <name evidence="4" type="ORF">N8I77_009602</name>
</gene>
<keyword evidence="5" id="KW-1185">Reference proteome</keyword>
<evidence type="ECO:0000256" key="2">
    <source>
        <dbReference type="SAM" id="MobiDB-lite"/>
    </source>
</evidence>
<dbReference type="Gene3D" id="3.40.50.1820">
    <property type="entry name" value="alpha/beta hydrolase"/>
    <property type="match status" value="1"/>
</dbReference>
<evidence type="ECO:0000259" key="3">
    <source>
        <dbReference type="Pfam" id="PF02230"/>
    </source>
</evidence>
<feature type="region of interest" description="Disordered" evidence="2">
    <location>
        <begin position="229"/>
        <end position="255"/>
    </location>
</feature>
<dbReference type="SUPFAM" id="SSF53474">
    <property type="entry name" value="alpha/beta-Hydrolases"/>
    <property type="match status" value="1"/>
</dbReference>
<dbReference type="EMBL" id="JAUJFL010000005">
    <property type="protein sequence ID" value="KAK2603122.1"/>
    <property type="molecule type" value="Genomic_DNA"/>
</dbReference>
<dbReference type="PANTHER" id="PTHR10655:SF64">
    <property type="entry name" value="PHOSPHOLIPASE_CARBOXYLESTERASE_THIOESTERASE DOMAIN-CONTAINING PROTEIN"/>
    <property type="match status" value="1"/>
</dbReference>
<evidence type="ECO:0000313" key="5">
    <source>
        <dbReference type="Proteomes" id="UP001265746"/>
    </source>
</evidence>
<protein>
    <recommendedName>
        <fullName evidence="3">Phospholipase/carboxylesterase/thioesterase domain-containing protein</fullName>
    </recommendedName>
</protein>
<evidence type="ECO:0000313" key="4">
    <source>
        <dbReference type="EMBL" id="KAK2603122.1"/>
    </source>
</evidence>
<sequence length="367" mass="39330">MPVEDHFPEPLVFNPASGIHKHTVILLHGRGGSADAFGPALLNTALPVAGTAISTQQDGPHGRRRTLGEDNGVSTDASAAPSVCDGVSAKLYNHISPITLAQALPHARFVFPTAPKQRATVYKRSIIRQWFDDWHLGFVDDKVDSRYDLGLQTTGLGSTVEYLYRLIAEEARLVGDTRKVILGGISQGCVASLVALLLWKGEEELGGVVGMCGWLPYISQMRAQLVGRDGQESRESPWGEDLEEGAGFDPFERSASPDCDMDLPGGIDGKGSVKSALEWLRGELDILETQSGSSDVLRGSVPAMLCHGQDDDKVDIAKASENAEFLPALGLGPLRLKEYAGVGHEFSSEMLSDIAVFIQGVLGEPSI</sequence>
<feature type="domain" description="Phospholipase/carboxylesterase/thioesterase" evidence="3">
    <location>
        <begin position="300"/>
        <end position="359"/>
    </location>
</feature>
<dbReference type="GO" id="GO:0005737">
    <property type="term" value="C:cytoplasm"/>
    <property type="evidence" value="ECO:0007669"/>
    <property type="project" value="TreeGrafter"/>
</dbReference>
<dbReference type="InterPro" id="IPR050565">
    <property type="entry name" value="LYPA1-2/EST-like"/>
</dbReference>
<comment type="similarity">
    <text evidence="1">Belongs to the AB hydrolase superfamily. AB hydrolase 2 family.</text>
</comment>
<dbReference type="InterPro" id="IPR003140">
    <property type="entry name" value="PLipase/COase/thioEstase"/>
</dbReference>
<dbReference type="AlphaFoldDB" id="A0AAD9SAH8"/>
<organism evidence="4 5">
    <name type="scientific">Phomopsis amygdali</name>
    <name type="common">Fusicoccum amygdali</name>
    <dbReference type="NCBI Taxonomy" id="1214568"/>
    <lineage>
        <taxon>Eukaryota</taxon>
        <taxon>Fungi</taxon>
        <taxon>Dikarya</taxon>
        <taxon>Ascomycota</taxon>
        <taxon>Pezizomycotina</taxon>
        <taxon>Sordariomycetes</taxon>
        <taxon>Sordariomycetidae</taxon>
        <taxon>Diaporthales</taxon>
        <taxon>Diaporthaceae</taxon>
        <taxon>Diaporthe</taxon>
    </lineage>
</organism>
<feature type="domain" description="Phospholipase/carboxylesterase/thioesterase" evidence="3">
    <location>
        <begin position="101"/>
        <end position="222"/>
    </location>
</feature>
<dbReference type="PANTHER" id="PTHR10655">
    <property type="entry name" value="LYSOPHOSPHOLIPASE-RELATED"/>
    <property type="match status" value="1"/>
</dbReference>